<protein>
    <recommendedName>
        <fullName evidence="2">Bet v I/Major latex protein domain-containing protein</fullName>
    </recommendedName>
</protein>
<reference evidence="1" key="1">
    <citation type="submission" date="2020-06" db="EMBL/GenBank/DDBJ databases">
        <authorList>
            <person name="Li T."/>
            <person name="Hu X."/>
            <person name="Zhang T."/>
            <person name="Song X."/>
            <person name="Zhang H."/>
            <person name="Dai N."/>
            <person name="Sheng W."/>
            <person name="Hou X."/>
            <person name="Wei L."/>
        </authorList>
    </citation>
    <scope>NUCLEOTIDE SEQUENCE</scope>
    <source>
        <strain evidence="1">KEN8</strain>
        <tissue evidence="1">Leaf</tissue>
    </source>
</reference>
<reference evidence="1" key="2">
    <citation type="journal article" date="2024" name="Plant">
        <title>Genomic evolution and insights into agronomic trait innovations of Sesamum species.</title>
        <authorList>
            <person name="Miao H."/>
            <person name="Wang L."/>
            <person name="Qu L."/>
            <person name="Liu H."/>
            <person name="Sun Y."/>
            <person name="Le M."/>
            <person name="Wang Q."/>
            <person name="Wei S."/>
            <person name="Zheng Y."/>
            <person name="Lin W."/>
            <person name="Duan Y."/>
            <person name="Cao H."/>
            <person name="Xiong S."/>
            <person name="Wang X."/>
            <person name="Wei L."/>
            <person name="Li C."/>
            <person name="Ma Q."/>
            <person name="Ju M."/>
            <person name="Zhao R."/>
            <person name="Li G."/>
            <person name="Mu C."/>
            <person name="Tian Q."/>
            <person name="Mei H."/>
            <person name="Zhang T."/>
            <person name="Gao T."/>
            <person name="Zhang H."/>
        </authorList>
    </citation>
    <scope>NUCLEOTIDE SEQUENCE</scope>
    <source>
        <strain evidence="1">KEN8</strain>
    </source>
</reference>
<evidence type="ECO:0008006" key="2">
    <source>
        <dbReference type="Google" id="ProtNLM"/>
    </source>
</evidence>
<dbReference type="AlphaFoldDB" id="A0AAW2RR03"/>
<gene>
    <name evidence="1" type="ORF">Scaly_0541300</name>
</gene>
<dbReference type="SUPFAM" id="SSF55961">
    <property type="entry name" value="Bet v1-like"/>
    <property type="match status" value="1"/>
</dbReference>
<name>A0AAW2RR03_9LAMI</name>
<dbReference type="InterPro" id="IPR023393">
    <property type="entry name" value="START-like_dom_sf"/>
</dbReference>
<accession>A0AAW2RR03</accession>
<dbReference type="Gene3D" id="3.30.530.20">
    <property type="match status" value="1"/>
</dbReference>
<evidence type="ECO:0000313" key="1">
    <source>
        <dbReference type="EMBL" id="KAL0382540.1"/>
    </source>
</evidence>
<comment type="caution">
    <text evidence="1">The sequence shown here is derived from an EMBL/GenBank/DDBJ whole genome shotgun (WGS) entry which is preliminary data.</text>
</comment>
<organism evidence="1">
    <name type="scientific">Sesamum calycinum</name>
    <dbReference type="NCBI Taxonomy" id="2727403"/>
    <lineage>
        <taxon>Eukaryota</taxon>
        <taxon>Viridiplantae</taxon>
        <taxon>Streptophyta</taxon>
        <taxon>Embryophyta</taxon>
        <taxon>Tracheophyta</taxon>
        <taxon>Spermatophyta</taxon>
        <taxon>Magnoliopsida</taxon>
        <taxon>eudicotyledons</taxon>
        <taxon>Gunneridae</taxon>
        <taxon>Pentapetalae</taxon>
        <taxon>asterids</taxon>
        <taxon>lamiids</taxon>
        <taxon>Lamiales</taxon>
        <taxon>Pedaliaceae</taxon>
        <taxon>Sesamum</taxon>
    </lineage>
</organism>
<proteinExistence type="predicted"/>
<dbReference type="EMBL" id="JACGWM010000003">
    <property type="protein sequence ID" value="KAL0382540.1"/>
    <property type="molecule type" value="Genomic_DNA"/>
</dbReference>
<sequence>MMGRVWEEMEVKVPASEAWKLYGSLLLTKVVVEVLPHHFNRIEVVEGDGSAGTILHIFLDPGGAEVIQGEVDGGGRRETSEGGGVGGGRVLGSGVYGLQDAGGGDREGGKGEECIVRGTIEYELKEEAAGNAALVSTEPLRALMQATADYLTKNYNPNA</sequence>